<sequence>MTSKGMTGMHAGKKLKSLKLSAIVAFIYAAVAEAVQGAIAQFYGVARSTFTVGQNKYVVFTGPYAFVLDRITELKDMSAIVIFAPAKYADVARIVYLERGDTNVILPTDLKEMMLANGCYTPIRQIASSTSGQRFFADGDKSLSAENVKAFLAAAALKMFDKDGQLKGAAKGVRVNQFLTIENEDTTLRTLATWDRIGGLETYVIGTVNPSRDPVRHVIAGDHLYQVDCKSGKAQAISFKALVQNFATGTPIAWHNLGSFASEVQDIAAVRQHDGSLALIATLAPGSEHYLVPMTIAVKGDRLTGTLNMAMATKWDDSAPGIGGFVGFRGGVGTEAVFIDHLNGKALKIVPAEEVPGLDKFGPWIDAAPTATSPGAQQAQA</sequence>
<dbReference type="EMBL" id="LCRI01000006">
    <property type="protein sequence ID" value="KKW33075.1"/>
    <property type="molecule type" value="Genomic_DNA"/>
</dbReference>
<accession>A0A0G1XQC0</accession>
<name>A0A0G1XQC0_9BACT</name>
<evidence type="ECO:0000313" key="2">
    <source>
        <dbReference type="Proteomes" id="UP000034711"/>
    </source>
</evidence>
<organism evidence="1 2">
    <name type="scientific">Candidatus Uhrbacteria bacterium GW2011_GWA2_53_10</name>
    <dbReference type="NCBI Taxonomy" id="1618980"/>
    <lineage>
        <taxon>Bacteria</taxon>
        <taxon>Candidatus Uhriibacteriota</taxon>
    </lineage>
</organism>
<reference evidence="1 2" key="1">
    <citation type="journal article" date="2015" name="Nature">
        <title>rRNA introns, odd ribosomes, and small enigmatic genomes across a large radiation of phyla.</title>
        <authorList>
            <person name="Brown C.T."/>
            <person name="Hug L.A."/>
            <person name="Thomas B.C."/>
            <person name="Sharon I."/>
            <person name="Castelle C.J."/>
            <person name="Singh A."/>
            <person name="Wilkins M.J."/>
            <person name="Williams K.H."/>
            <person name="Banfield J.F."/>
        </authorList>
    </citation>
    <scope>NUCLEOTIDE SEQUENCE [LARGE SCALE GENOMIC DNA]</scope>
</reference>
<proteinExistence type="predicted"/>
<comment type="caution">
    <text evidence="1">The sequence shown here is derived from an EMBL/GenBank/DDBJ whole genome shotgun (WGS) entry which is preliminary data.</text>
</comment>
<gene>
    <name evidence="1" type="ORF">UY77_C0006G0012</name>
</gene>
<protein>
    <submittedName>
        <fullName evidence="1">Uncharacterized protein</fullName>
    </submittedName>
</protein>
<evidence type="ECO:0000313" key="1">
    <source>
        <dbReference type="EMBL" id="KKW33075.1"/>
    </source>
</evidence>
<dbReference type="Proteomes" id="UP000034711">
    <property type="component" value="Unassembled WGS sequence"/>
</dbReference>
<dbReference type="AlphaFoldDB" id="A0A0G1XQC0"/>